<reference evidence="2 3" key="1">
    <citation type="submission" date="2018-06" db="EMBL/GenBank/DDBJ databases">
        <authorList>
            <consortium name="Pathogen Informatics"/>
            <person name="Doyle S."/>
        </authorList>
    </citation>
    <scope>NUCLEOTIDE SEQUENCE [LARGE SCALE GENOMIC DNA]</scope>
    <source>
        <strain evidence="2 3">NCTC9075</strain>
    </source>
</reference>
<feature type="compositionally biased region" description="Basic and acidic residues" evidence="1">
    <location>
        <begin position="37"/>
        <end position="50"/>
    </location>
</feature>
<dbReference type="Proteomes" id="UP000254181">
    <property type="component" value="Unassembled WGS sequence"/>
</dbReference>
<sequence length="67" mass="7635">MAATINTPRNAPKQTPSTRSVPEQPRFLHQLAYHEVHDSTNDQGSDKQYRDGNPISNQFVFKARKPD</sequence>
<feature type="region of interest" description="Disordered" evidence="1">
    <location>
        <begin position="37"/>
        <end position="67"/>
    </location>
</feature>
<proteinExistence type="predicted"/>
<gene>
    <name evidence="2" type="ORF">NCTC9075_02239</name>
</gene>
<feature type="region of interest" description="Disordered" evidence="1">
    <location>
        <begin position="1"/>
        <end position="24"/>
    </location>
</feature>
<accession>A0A377K316</accession>
<feature type="compositionally biased region" description="Polar residues" evidence="1">
    <location>
        <begin position="1"/>
        <end position="21"/>
    </location>
</feature>
<dbReference type="AlphaFoldDB" id="A0A377K316"/>
<dbReference type="EMBL" id="UGEM01000004">
    <property type="protein sequence ID" value="STP18764.1"/>
    <property type="molecule type" value="Genomic_DNA"/>
</dbReference>
<organism evidence="2 3">
    <name type="scientific">Escherichia coli</name>
    <dbReference type="NCBI Taxonomy" id="562"/>
    <lineage>
        <taxon>Bacteria</taxon>
        <taxon>Pseudomonadati</taxon>
        <taxon>Pseudomonadota</taxon>
        <taxon>Gammaproteobacteria</taxon>
        <taxon>Enterobacterales</taxon>
        <taxon>Enterobacteriaceae</taxon>
        <taxon>Escherichia</taxon>
    </lineage>
</organism>
<evidence type="ECO:0000313" key="3">
    <source>
        <dbReference type="Proteomes" id="UP000254181"/>
    </source>
</evidence>
<evidence type="ECO:0000256" key="1">
    <source>
        <dbReference type="SAM" id="MobiDB-lite"/>
    </source>
</evidence>
<name>A0A377K316_ECOLX</name>
<evidence type="ECO:0000313" key="2">
    <source>
        <dbReference type="EMBL" id="STP18764.1"/>
    </source>
</evidence>
<protein>
    <submittedName>
        <fullName evidence="2">Uncharacterized protein</fullName>
    </submittedName>
</protein>